<protein>
    <recommendedName>
        <fullName evidence="2">CobQ/CobB/MinD/ParA nucleotide binding domain-containing protein</fullName>
    </recommendedName>
</protein>
<evidence type="ECO:0008006" key="2">
    <source>
        <dbReference type="Google" id="ProtNLM"/>
    </source>
</evidence>
<dbReference type="EMBL" id="BARV01021970">
    <property type="protein sequence ID" value="GAI29710.1"/>
    <property type="molecule type" value="Genomic_DNA"/>
</dbReference>
<comment type="caution">
    <text evidence="1">The sequence shown here is derived from an EMBL/GenBank/DDBJ whole genome shotgun (WGS) entry which is preliminary data.</text>
</comment>
<proteinExistence type="predicted"/>
<evidence type="ECO:0000313" key="1">
    <source>
        <dbReference type="EMBL" id="GAI29710.1"/>
    </source>
</evidence>
<name>X1NSC4_9ZZZZ</name>
<reference evidence="1" key="1">
    <citation type="journal article" date="2014" name="Front. Microbiol.">
        <title>High frequency of phylogenetically diverse reductive dehalogenase-homologous genes in deep subseafloor sedimentary metagenomes.</title>
        <authorList>
            <person name="Kawai M."/>
            <person name="Futagami T."/>
            <person name="Toyoda A."/>
            <person name="Takaki Y."/>
            <person name="Nishi S."/>
            <person name="Hori S."/>
            <person name="Arai W."/>
            <person name="Tsubouchi T."/>
            <person name="Morono Y."/>
            <person name="Uchiyama I."/>
            <person name="Ito T."/>
            <person name="Fujiyama A."/>
            <person name="Inagaki F."/>
            <person name="Takami H."/>
        </authorList>
    </citation>
    <scope>NUCLEOTIDE SEQUENCE</scope>
    <source>
        <strain evidence="1">Expedition CK06-06</strain>
    </source>
</reference>
<sequence>ITHLVVNRSDSFSAISLKHIEQFLKVPIFKTIPEDLTLGIMFEQKGTILSDRTDLSLIRSMGDLARKILNFKNS</sequence>
<gene>
    <name evidence="1" type="ORF">S06H3_36297</name>
</gene>
<dbReference type="AlphaFoldDB" id="X1NSC4"/>
<organism evidence="1">
    <name type="scientific">marine sediment metagenome</name>
    <dbReference type="NCBI Taxonomy" id="412755"/>
    <lineage>
        <taxon>unclassified sequences</taxon>
        <taxon>metagenomes</taxon>
        <taxon>ecological metagenomes</taxon>
    </lineage>
</organism>
<accession>X1NSC4</accession>
<feature type="non-terminal residue" evidence="1">
    <location>
        <position position="1"/>
    </location>
</feature>